<reference evidence="1 2" key="1">
    <citation type="submission" date="2019-04" db="EMBL/GenBank/DDBJ databases">
        <title>Corynebacterium endometrii sp. nov., isolated from the uterus of a cow with endometritis.</title>
        <authorList>
            <person name="Ballas P."/>
            <person name="Ruckert C."/>
            <person name="Wagener K."/>
            <person name="Drillich M."/>
            <person name="Kaempfer P."/>
            <person name="Busse H.-J."/>
            <person name="Ehling-Schulz M."/>
        </authorList>
    </citation>
    <scope>NUCLEOTIDE SEQUENCE [LARGE SCALE GENOMIC DNA]</scope>
    <source>
        <strain evidence="1 2">LMM-1653</strain>
    </source>
</reference>
<proteinExistence type="predicted"/>
<protein>
    <submittedName>
        <fullName evidence="1">Uncharacterized protein</fullName>
    </submittedName>
</protein>
<dbReference type="EMBL" id="CP039247">
    <property type="protein sequence ID" value="QCB27747.1"/>
    <property type="molecule type" value="Genomic_DNA"/>
</dbReference>
<organism evidence="1 2">
    <name type="scientific">Corynebacterium endometrii</name>
    <dbReference type="NCBI Taxonomy" id="2488819"/>
    <lineage>
        <taxon>Bacteria</taxon>
        <taxon>Bacillati</taxon>
        <taxon>Actinomycetota</taxon>
        <taxon>Actinomycetes</taxon>
        <taxon>Mycobacteriales</taxon>
        <taxon>Corynebacteriaceae</taxon>
        <taxon>Corynebacterium</taxon>
    </lineage>
</organism>
<evidence type="ECO:0000313" key="1">
    <source>
        <dbReference type="EMBL" id="QCB27747.1"/>
    </source>
</evidence>
<dbReference type="KEGG" id="cee:CENDO_02245"/>
<evidence type="ECO:0000313" key="2">
    <source>
        <dbReference type="Proteomes" id="UP000296352"/>
    </source>
</evidence>
<dbReference type="OrthoDB" id="4417381at2"/>
<gene>
    <name evidence="1" type="ORF">CENDO_02245</name>
</gene>
<accession>A0A4P7QGJ2</accession>
<name>A0A4P7QGJ2_9CORY</name>
<dbReference type="Proteomes" id="UP000296352">
    <property type="component" value="Chromosome"/>
</dbReference>
<keyword evidence="2" id="KW-1185">Reference proteome</keyword>
<dbReference type="AlphaFoldDB" id="A0A4P7QGJ2"/>
<sequence>MELSKTGRAIALGIVALFVIAMAAIVATSATRGPVMAGPFQGKLKQVEELGLNSASIAPQDVYGEEAFAFTNICPGVTKSELEGAMDTTEVKFENDVVAKDVNYLIVFKENGEVLHVEEFDNSHIDVCAAGLLNPVPAVAAIPLIKTGEDFWQIAV</sequence>
<dbReference type="RefSeq" id="WP_136140577.1">
    <property type="nucleotide sequence ID" value="NZ_CP039247.1"/>
</dbReference>